<organism evidence="1 2">
    <name type="scientific">Lentinula raphanica</name>
    <dbReference type="NCBI Taxonomy" id="153919"/>
    <lineage>
        <taxon>Eukaryota</taxon>
        <taxon>Fungi</taxon>
        <taxon>Dikarya</taxon>
        <taxon>Basidiomycota</taxon>
        <taxon>Agaricomycotina</taxon>
        <taxon>Agaricomycetes</taxon>
        <taxon>Agaricomycetidae</taxon>
        <taxon>Agaricales</taxon>
        <taxon>Marasmiineae</taxon>
        <taxon>Omphalotaceae</taxon>
        <taxon>Lentinula</taxon>
    </lineage>
</organism>
<dbReference type="AlphaFoldDB" id="A0AA38U9J0"/>
<reference evidence="1" key="1">
    <citation type="submission" date="2022-08" db="EMBL/GenBank/DDBJ databases">
        <authorList>
            <consortium name="DOE Joint Genome Institute"/>
            <person name="Min B."/>
            <person name="Riley R."/>
            <person name="Sierra-Patev S."/>
            <person name="Naranjo-Ortiz M."/>
            <person name="Looney B."/>
            <person name="Konkel Z."/>
            <person name="Slot J.C."/>
            <person name="Sakamoto Y."/>
            <person name="Steenwyk J.L."/>
            <person name="Rokas A."/>
            <person name="Carro J."/>
            <person name="Camarero S."/>
            <person name="Ferreira P."/>
            <person name="Molpeceres G."/>
            <person name="Ruiz-Duenas F.J."/>
            <person name="Serrano A."/>
            <person name="Henrissat B."/>
            <person name="Drula E."/>
            <person name="Hughes K.W."/>
            <person name="Mata J.L."/>
            <person name="Ishikawa N.K."/>
            <person name="Vargas-Isla R."/>
            <person name="Ushijima S."/>
            <person name="Smith C.A."/>
            <person name="Ahrendt S."/>
            <person name="Andreopoulos W."/>
            <person name="He G."/>
            <person name="Labutti K."/>
            <person name="Lipzen A."/>
            <person name="Ng V."/>
            <person name="Sandor L."/>
            <person name="Barry K."/>
            <person name="Martinez A.T."/>
            <person name="Xiao Y."/>
            <person name="Gibbons J.G."/>
            <person name="Terashima K."/>
            <person name="Hibbett D.S."/>
            <person name="Grigoriev I.V."/>
        </authorList>
    </citation>
    <scope>NUCLEOTIDE SEQUENCE</scope>
    <source>
        <strain evidence="1">TFB9207</strain>
    </source>
</reference>
<evidence type="ECO:0000313" key="2">
    <source>
        <dbReference type="Proteomes" id="UP001163846"/>
    </source>
</evidence>
<comment type="caution">
    <text evidence="1">The sequence shown here is derived from an EMBL/GenBank/DDBJ whole genome shotgun (WGS) entry which is preliminary data.</text>
</comment>
<dbReference type="EMBL" id="MU806465">
    <property type="protein sequence ID" value="KAJ3834957.1"/>
    <property type="molecule type" value="Genomic_DNA"/>
</dbReference>
<dbReference type="Proteomes" id="UP001163846">
    <property type="component" value="Unassembled WGS sequence"/>
</dbReference>
<keyword evidence="2" id="KW-1185">Reference proteome</keyword>
<evidence type="ECO:0000313" key="1">
    <source>
        <dbReference type="EMBL" id="KAJ3834957.1"/>
    </source>
</evidence>
<accession>A0AA38U9J0</accession>
<gene>
    <name evidence="1" type="ORF">F5878DRAFT_335004</name>
</gene>
<proteinExistence type="predicted"/>
<sequence>MREIPEFKTIPKGHTFVAYTQLFLTSISAKRIQNDLFARALHRDPLMYDLDGLTGHDSLGAFALVEEHFEIIMKSVADKKWDFVYAFLDAFLMYNFRSCPKPMGIKDAERKHGLLRLYGACVVRTLVELDKQGRLNTDNFPGLEYFLRYTIEWSQWAKEELMFRCQLSNDILPHVDVCKTIALRLFKNQTVDDRNVHLTRIREWVEWLRPRATEGDLDHAGLKVWVQNWIKDEWPSLLLGANPWYGDSFDGGVHEELPLQDPRLDLETQWSWFSSYTRQNPLIPPNDLSWEFRYWPEEQLEMHRNERVFESPLNHVRGDDSDDDSDKESMGWGMERSFWNM</sequence>
<name>A0AA38U9J0_9AGAR</name>
<protein>
    <submittedName>
        <fullName evidence="1">Uncharacterized protein</fullName>
    </submittedName>
</protein>